<dbReference type="EMBL" id="JBHSFZ010000058">
    <property type="protein sequence ID" value="MFC4595824.1"/>
    <property type="molecule type" value="Genomic_DNA"/>
</dbReference>
<evidence type="ECO:0000313" key="2">
    <source>
        <dbReference type="EMBL" id="MFC4595824.1"/>
    </source>
</evidence>
<dbReference type="PANTHER" id="PTHR21310:SF57">
    <property type="entry name" value="BLR2944 PROTEIN"/>
    <property type="match status" value="1"/>
</dbReference>
<dbReference type="InterPro" id="IPR041726">
    <property type="entry name" value="ACAD10_11_N"/>
</dbReference>
<keyword evidence="3" id="KW-1185">Reference proteome</keyword>
<feature type="domain" description="Aminoglycoside phosphotransferase" evidence="1">
    <location>
        <begin position="67"/>
        <end position="284"/>
    </location>
</feature>
<name>A0ABV9F6E5_9SPHN</name>
<evidence type="ECO:0000259" key="1">
    <source>
        <dbReference type="Pfam" id="PF01636"/>
    </source>
</evidence>
<dbReference type="RefSeq" id="WP_380806497.1">
    <property type="nucleotide sequence ID" value="NZ_JBHSFZ010000058.1"/>
</dbReference>
<dbReference type="InterPro" id="IPR011009">
    <property type="entry name" value="Kinase-like_dom_sf"/>
</dbReference>
<dbReference type="Gene3D" id="3.30.200.20">
    <property type="entry name" value="Phosphorylase Kinase, domain 1"/>
    <property type="match status" value="1"/>
</dbReference>
<proteinExistence type="predicted"/>
<gene>
    <name evidence="2" type="ORF">ACFO3E_16810</name>
</gene>
<dbReference type="Pfam" id="PF01636">
    <property type="entry name" value="APH"/>
    <property type="match status" value="1"/>
</dbReference>
<dbReference type="PANTHER" id="PTHR21310">
    <property type="entry name" value="AMINOGLYCOSIDE PHOSPHOTRANSFERASE-RELATED-RELATED"/>
    <property type="match status" value="1"/>
</dbReference>
<reference evidence="3" key="1">
    <citation type="journal article" date="2019" name="Int. J. Syst. Evol. Microbiol.">
        <title>The Global Catalogue of Microorganisms (GCM) 10K type strain sequencing project: providing services to taxonomists for standard genome sequencing and annotation.</title>
        <authorList>
            <consortium name="The Broad Institute Genomics Platform"/>
            <consortium name="The Broad Institute Genome Sequencing Center for Infectious Disease"/>
            <person name="Wu L."/>
            <person name="Ma J."/>
        </authorList>
    </citation>
    <scope>NUCLEOTIDE SEQUENCE [LARGE SCALE GENOMIC DNA]</scope>
    <source>
        <strain evidence="3">NBRC 103632</strain>
    </source>
</reference>
<comment type="caution">
    <text evidence="2">The sequence shown here is derived from an EMBL/GenBank/DDBJ whole genome shotgun (WGS) entry which is preliminary data.</text>
</comment>
<accession>A0ABV9F6E5</accession>
<organism evidence="2 3">
    <name type="scientific">Sphingobium tyrosinilyticum</name>
    <dbReference type="NCBI Taxonomy" id="2715436"/>
    <lineage>
        <taxon>Bacteria</taxon>
        <taxon>Pseudomonadati</taxon>
        <taxon>Pseudomonadota</taxon>
        <taxon>Alphaproteobacteria</taxon>
        <taxon>Sphingomonadales</taxon>
        <taxon>Sphingomonadaceae</taxon>
        <taxon>Sphingobium</taxon>
    </lineage>
</organism>
<dbReference type="InterPro" id="IPR002575">
    <property type="entry name" value="Aminoglycoside_PTrfase"/>
</dbReference>
<dbReference type="InterPro" id="IPR051678">
    <property type="entry name" value="AGP_Transferase"/>
</dbReference>
<protein>
    <submittedName>
        <fullName evidence="2">Phosphotransferase family protein</fullName>
    </submittedName>
</protein>
<dbReference type="CDD" id="cd05154">
    <property type="entry name" value="ACAD10_11_N-like"/>
    <property type="match status" value="1"/>
</dbReference>
<dbReference type="Gene3D" id="3.90.1200.10">
    <property type="match status" value="1"/>
</dbReference>
<sequence>MSATIKAREPGIVAPAIRDLDELGAALTAWLGKQMPQARDVAIQNLDYPRGAGMSHETILFDASWIEDGVPRSRGMVVRIKPLRNTVFLDDLFDRQYQIMQLMHDTGLVRVAEPLWFEEDAALLGAAFFVMEKKAGRVAVSYPPYSREGWLVETAPADRRTAWEDSVRQLALIQHVPLAKAQFLTLPGGPVGFDQESDRWRRFLDWIDPQGQQQLLRNSFDRLLAGTPANRPEGIVWGDARIGNMMIGPDFKVAAVMDWEQPSLGGALHDLAWWLVHDHGQTVRQGIPRLDGMGSREETIALWSEVSGKSAADIEWYEAFASFKMECLSVRMTSFREMPSGMAYTAPGTGISKVLDEMGL</sequence>
<dbReference type="Proteomes" id="UP001595957">
    <property type="component" value="Unassembled WGS sequence"/>
</dbReference>
<dbReference type="SUPFAM" id="SSF56112">
    <property type="entry name" value="Protein kinase-like (PK-like)"/>
    <property type="match status" value="1"/>
</dbReference>
<evidence type="ECO:0000313" key="3">
    <source>
        <dbReference type="Proteomes" id="UP001595957"/>
    </source>
</evidence>